<organism evidence="1 2">
    <name type="scientific">Halanaerobium saccharolyticum</name>
    <dbReference type="NCBI Taxonomy" id="43595"/>
    <lineage>
        <taxon>Bacteria</taxon>
        <taxon>Bacillati</taxon>
        <taxon>Bacillota</taxon>
        <taxon>Clostridia</taxon>
        <taxon>Halanaerobiales</taxon>
        <taxon>Halanaerobiaceae</taxon>
        <taxon>Halanaerobium</taxon>
    </lineage>
</organism>
<accession>A0A4V3CF46</accession>
<sequence length="308" mass="35180">MSKILEAMKEKFISFITKDEDSDFVKKLRMLAEEMEIVQTAFDDIEEVKNLNDAYGKTLDHYGANVGESRKGNDDTLYRLLIRIKIAENTSDGSIPHIIDALSLAIDRPPEDIYVQEGWSFVTEEQPASIFLSFPSKVFSDYNITYERFINLFNNVVGGGISTDFFLIEEDDINIVATMPYTEMSTLPYCDTVKTGEWTDQFTGEIYLSNVYEKYSTEKQEYPFLAGLYSGSTEIDYPQGVIDSMKVQEIYSTADQVLPFTANLISGGYEESNRGYSFKSILNFNTSYEKYTKDYNYCNTFRCGEVAI</sequence>
<reference evidence="1 2" key="1">
    <citation type="submission" date="2019-03" db="EMBL/GenBank/DDBJ databases">
        <title>Subsurface microbial communities from deep shales in Ohio and West Virginia, USA.</title>
        <authorList>
            <person name="Wrighton K."/>
        </authorList>
    </citation>
    <scope>NUCLEOTIDE SEQUENCE [LARGE SCALE GENOMIC DNA]</scope>
    <source>
        <strain evidence="1 2">MA284_T2</strain>
    </source>
</reference>
<dbReference type="Proteomes" id="UP000295064">
    <property type="component" value="Unassembled WGS sequence"/>
</dbReference>
<protein>
    <submittedName>
        <fullName evidence="1">Uncharacterized protein DUF2612</fullName>
    </submittedName>
</protein>
<dbReference type="AlphaFoldDB" id="A0A4V3CF46"/>
<dbReference type="OrthoDB" id="2087266at2"/>
<evidence type="ECO:0000313" key="1">
    <source>
        <dbReference type="EMBL" id="TDO92362.1"/>
    </source>
</evidence>
<name>A0A4V3CF46_9FIRM</name>
<proteinExistence type="predicted"/>
<dbReference type="RefSeq" id="WP_133514591.1">
    <property type="nucleotide sequence ID" value="NZ_SNWX01000006.1"/>
</dbReference>
<comment type="caution">
    <text evidence="1">The sequence shown here is derived from an EMBL/GenBank/DDBJ whole genome shotgun (WGS) entry which is preliminary data.</text>
</comment>
<evidence type="ECO:0000313" key="2">
    <source>
        <dbReference type="Proteomes" id="UP000295064"/>
    </source>
</evidence>
<dbReference type="EMBL" id="SNWX01000006">
    <property type="protein sequence ID" value="TDO92362.1"/>
    <property type="molecule type" value="Genomic_DNA"/>
</dbReference>
<gene>
    <name evidence="1" type="ORF">DFR79_106175</name>
</gene>